<comment type="subcellular location">
    <subcellularLocation>
        <location evidence="1">Cell membrane</location>
        <topology evidence="1">Multi-pass membrane protein</topology>
    </subcellularLocation>
</comment>
<feature type="transmembrane region" description="Helical" evidence="6">
    <location>
        <begin position="342"/>
        <end position="365"/>
    </location>
</feature>
<evidence type="ECO:0000256" key="4">
    <source>
        <dbReference type="ARBA" id="ARBA00022989"/>
    </source>
</evidence>
<dbReference type="RefSeq" id="WP_283229659.1">
    <property type="nucleotide sequence ID" value="NZ_JASGBQ010000001.1"/>
</dbReference>
<feature type="transmembrane region" description="Helical" evidence="6">
    <location>
        <begin position="24"/>
        <end position="45"/>
    </location>
</feature>
<keyword evidence="9" id="KW-1185">Reference proteome</keyword>
<protein>
    <submittedName>
        <fullName evidence="8">Na+/H+ antiporter NhaC family protein</fullName>
    </submittedName>
</protein>
<evidence type="ECO:0000313" key="8">
    <source>
        <dbReference type="EMBL" id="MDI9241157.1"/>
    </source>
</evidence>
<feature type="transmembrane region" description="Helical" evidence="6">
    <location>
        <begin position="469"/>
        <end position="488"/>
    </location>
</feature>
<dbReference type="PANTHER" id="PTHR43478:SF1">
    <property type="entry name" value="NA+_H+ ANTIPORTER NHAC-LIKE C-TERMINAL DOMAIN-CONTAINING PROTEIN"/>
    <property type="match status" value="1"/>
</dbReference>
<evidence type="ECO:0000259" key="7">
    <source>
        <dbReference type="Pfam" id="PF03553"/>
    </source>
</evidence>
<evidence type="ECO:0000256" key="2">
    <source>
        <dbReference type="ARBA" id="ARBA00022475"/>
    </source>
</evidence>
<keyword evidence="2" id="KW-1003">Cell membrane</keyword>
<evidence type="ECO:0000313" key="9">
    <source>
        <dbReference type="Proteomes" id="UP001300383"/>
    </source>
</evidence>
<feature type="transmembrane region" description="Helical" evidence="6">
    <location>
        <begin position="65"/>
        <end position="84"/>
    </location>
</feature>
<dbReference type="GO" id="GO:0005886">
    <property type="term" value="C:plasma membrane"/>
    <property type="evidence" value="ECO:0007669"/>
    <property type="project" value="UniProtKB-SubCell"/>
</dbReference>
<feature type="transmembrane region" description="Helical" evidence="6">
    <location>
        <begin position="142"/>
        <end position="165"/>
    </location>
</feature>
<feature type="transmembrane region" description="Helical" evidence="6">
    <location>
        <begin position="372"/>
        <end position="392"/>
    </location>
</feature>
<proteinExistence type="predicted"/>
<dbReference type="PANTHER" id="PTHR43478">
    <property type="entry name" value="NA+/H+ ANTIPORTER-RELATED"/>
    <property type="match status" value="1"/>
</dbReference>
<evidence type="ECO:0000256" key="3">
    <source>
        <dbReference type="ARBA" id="ARBA00022692"/>
    </source>
</evidence>
<feature type="transmembrane region" description="Helical" evidence="6">
    <location>
        <begin position="280"/>
        <end position="299"/>
    </location>
</feature>
<dbReference type="Proteomes" id="UP001300383">
    <property type="component" value="Unassembled WGS sequence"/>
</dbReference>
<feature type="transmembrane region" description="Helical" evidence="6">
    <location>
        <begin position="319"/>
        <end position="336"/>
    </location>
</feature>
<keyword evidence="5 6" id="KW-0472">Membrane</keyword>
<dbReference type="EMBL" id="JASGBQ010000001">
    <property type="protein sequence ID" value="MDI9241157.1"/>
    <property type="molecule type" value="Genomic_DNA"/>
</dbReference>
<feature type="transmembrane region" description="Helical" evidence="6">
    <location>
        <begin position="240"/>
        <end position="260"/>
    </location>
</feature>
<feature type="transmembrane region" description="Helical" evidence="6">
    <location>
        <begin position="398"/>
        <end position="416"/>
    </location>
</feature>
<reference evidence="8 9" key="1">
    <citation type="submission" date="2023-05" db="EMBL/GenBank/DDBJ databases">
        <title>[ruminococcus] sp. nov., isolated from a pig farm feces dump.</title>
        <authorList>
            <person name="Chang Y.-H."/>
        </authorList>
    </citation>
    <scope>NUCLEOTIDE SEQUENCE [LARGE SCALE GENOMIC DNA]</scope>
    <source>
        <strain evidence="8 9">YH-rum2234</strain>
    </source>
</reference>
<feature type="transmembrane region" description="Helical" evidence="6">
    <location>
        <begin position="185"/>
        <end position="204"/>
    </location>
</feature>
<organism evidence="8 9">
    <name type="scientific">Fusibacillus kribbianus</name>
    <dbReference type="NCBI Taxonomy" id="3044208"/>
    <lineage>
        <taxon>Bacteria</taxon>
        <taxon>Bacillati</taxon>
        <taxon>Bacillota</taxon>
        <taxon>Clostridia</taxon>
        <taxon>Lachnospirales</taxon>
        <taxon>Lachnospiraceae</taxon>
        <taxon>Fusibacillus</taxon>
    </lineage>
</organism>
<evidence type="ECO:0000256" key="1">
    <source>
        <dbReference type="ARBA" id="ARBA00004651"/>
    </source>
</evidence>
<dbReference type="Pfam" id="PF03553">
    <property type="entry name" value="Na_H_antiporter"/>
    <property type="match status" value="1"/>
</dbReference>
<dbReference type="InterPro" id="IPR018461">
    <property type="entry name" value="Na/H_Antiport_NhaC-like_C"/>
</dbReference>
<name>A0AAP4B8F9_9FIRM</name>
<evidence type="ECO:0000256" key="5">
    <source>
        <dbReference type="ARBA" id="ARBA00023136"/>
    </source>
</evidence>
<keyword evidence="4 6" id="KW-1133">Transmembrane helix</keyword>
<keyword evidence="3 6" id="KW-0812">Transmembrane</keyword>
<feature type="domain" description="Na+/H+ antiporter NhaC-like C-terminal" evidence="7">
    <location>
        <begin position="179"/>
        <end position="464"/>
    </location>
</feature>
<gene>
    <name evidence="8" type="ORF">QJ036_01520</name>
</gene>
<dbReference type="AlphaFoldDB" id="A0AAP4B8F9"/>
<accession>A0AAP4B8F9</accession>
<sequence>MSGTAWALLPPIVAIALALITKEVYLSLLIGILAGALLFTGFNPLTTVDTTFTIMGEKIGGNADILIFLVLLGILVALITKSGASKAYGNWASRAIKSKKGAQLSTVLLGSLIFVDDYFNCLTVGTVMRPVTDKYKVSRAKLAYIIDATAAPVCIIAPISSWAAAVGSSLPEDCGIDGFNLFLRTIPFNLYAILTILFMIYIIVRNIDYGTMRKYEAKIAVEGEETTADQDMEISGKGKVLDLIIPIAVLIVFCIAAMLYTGGILEGANIIDAFANCSSARSLVLGSFFTLVVTFILYLPRKIITFREFCASFVEGFKAMTPAIMILCLAWTLSGICNADYLNIGGFVGSVVGGSALVGMLLPAIMYAVANGLAFATGTSWGTFGILIPIAVEVLGTGNISMLALTTAAILAGAVCGDHISPISDTTILASAGAQCNHINHVSTQIPYAMTVSACCFVGFLAGGIAGNGWIGTLVGLAALFVVVTILGKKAKTA</sequence>
<evidence type="ECO:0000256" key="6">
    <source>
        <dbReference type="SAM" id="Phobius"/>
    </source>
</evidence>
<comment type="caution">
    <text evidence="8">The sequence shown here is derived from an EMBL/GenBank/DDBJ whole genome shotgun (WGS) entry which is preliminary data.</text>
</comment>
<feature type="transmembrane region" description="Helical" evidence="6">
    <location>
        <begin position="446"/>
        <end position="463"/>
    </location>
</feature>